<protein>
    <recommendedName>
        <fullName evidence="3">CN hydrolase domain-containing protein</fullName>
    </recommendedName>
</protein>
<dbReference type="InterPro" id="IPR036526">
    <property type="entry name" value="C-N_Hydrolase_sf"/>
</dbReference>
<organism evidence="1 2">
    <name type="scientific">Cryobacterium lyxosi</name>
    <dbReference type="NCBI Taxonomy" id="1259228"/>
    <lineage>
        <taxon>Bacteria</taxon>
        <taxon>Bacillati</taxon>
        <taxon>Actinomycetota</taxon>
        <taxon>Actinomycetes</taxon>
        <taxon>Micrococcales</taxon>
        <taxon>Microbacteriaceae</taxon>
        <taxon>Cryobacterium</taxon>
    </lineage>
</organism>
<comment type="caution">
    <text evidence="1">The sequence shown here is derived from an EMBL/GenBank/DDBJ whole genome shotgun (WGS) entry which is preliminary data.</text>
</comment>
<accession>A0A4R8ZDK2</accession>
<dbReference type="SUPFAM" id="SSF56317">
    <property type="entry name" value="Carbon-nitrogen hydrolase"/>
    <property type="match status" value="1"/>
</dbReference>
<dbReference type="Proteomes" id="UP000298424">
    <property type="component" value="Unassembled WGS sequence"/>
</dbReference>
<sequence length="105" mass="11490">MRLITAPSCPSSSMRVQAPDRLPLCVGLVQQRWHADEATLQAELAEGIRLAAEASARIVFLPELTLSKHPGNVRAARIFKADAEPLRDGLIRRQPADAHCATGRR</sequence>
<evidence type="ECO:0008006" key="3">
    <source>
        <dbReference type="Google" id="ProtNLM"/>
    </source>
</evidence>
<dbReference type="EMBL" id="SOGT01000012">
    <property type="protein sequence ID" value="TFD25263.1"/>
    <property type="molecule type" value="Genomic_DNA"/>
</dbReference>
<reference evidence="1 2" key="1">
    <citation type="submission" date="2019-03" db="EMBL/GenBank/DDBJ databases">
        <title>Genomics of glacier-inhabiting Cryobacterium strains.</title>
        <authorList>
            <person name="Liu Q."/>
            <person name="Xin Y.-H."/>
        </authorList>
    </citation>
    <scope>NUCLEOTIDE SEQUENCE [LARGE SCALE GENOMIC DNA]</scope>
    <source>
        <strain evidence="1 2">TMT1-1</strain>
    </source>
</reference>
<gene>
    <name evidence="1" type="ORF">E3T27_10910</name>
</gene>
<name>A0A4R8ZDK2_9MICO</name>
<dbReference type="RefSeq" id="WP_134572718.1">
    <property type="nucleotide sequence ID" value="NZ_SOGT01000012.1"/>
</dbReference>
<evidence type="ECO:0000313" key="2">
    <source>
        <dbReference type="Proteomes" id="UP000298424"/>
    </source>
</evidence>
<dbReference type="OrthoDB" id="9811121at2"/>
<evidence type="ECO:0000313" key="1">
    <source>
        <dbReference type="EMBL" id="TFD25263.1"/>
    </source>
</evidence>
<keyword evidence="2" id="KW-1185">Reference proteome</keyword>
<proteinExistence type="predicted"/>
<dbReference type="AlphaFoldDB" id="A0A4R8ZDK2"/>